<dbReference type="EMBL" id="LPWG01000012">
    <property type="protein sequence ID" value="ODR98926.1"/>
    <property type="molecule type" value="Genomic_DNA"/>
</dbReference>
<comment type="caution">
    <text evidence="1">The sequence shown here is derived from an EMBL/GenBank/DDBJ whole genome shotgun (WGS) entry which is preliminary data.</text>
</comment>
<gene>
    <name evidence="1" type="ORF">AUC68_07075</name>
</gene>
<name>A0A1E3W1B5_9HYPH</name>
<evidence type="ECO:0000313" key="1">
    <source>
        <dbReference type="EMBL" id="ODR98926.1"/>
    </source>
</evidence>
<protein>
    <submittedName>
        <fullName evidence="1">Uncharacterized protein</fullName>
    </submittedName>
</protein>
<accession>A0A1E3W1B5</accession>
<dbReference type="STRING" id="1774968.AUC68_07075"/>
<keyword evidence="2" id="KW-1185">Reference proteome</keyword>
<organism evidence="1 2">
    <name type="scientific">Methyloceanibacter methanicus</name>
    <dbReference type="NCBI Taxonomy" id="1774968"/>
    <lineage>
        <taxon>Bacteria</taxon>
        <taxon>Pseudomonadati</taxon>
        <taxon>Pseudomonadota</taxon>
        <taxon>Alphaproteobacteria</taxon>
        <taxon>Hyphomicrobiales</taxon>
        <taxon>Hyphomicrobiaceae</taxon>
        <taxon>Methyloceanibacter</taxon>
    </lineage>
</organism>
<sequence length="511" mass="57643">MRARAAEHAIRTHAAEEAIRVAQQGRGRPIVSARVGDHTIVATGSTIHWSKTWKTFVDFLSDYIKRTLGSDWGNAEMAKPLAGRHPILQWYDAVCRYQAAHQAKQGEVFVGEMTGALSCYYGLAYSLYLLHHNVELQERLVARLKDIRQFQGAYYELMVANGLIRAGFQLELEDEADDDNKHCEFSARSETTGTRYWVECKMRSVPGLLGKTRADGSASRDPTSKMTDHIREALLKPAPDRRMIFVDLNGEPLEDDGKPVWLAQAVRRLEARERDLEEGQEAYVFVTNMAFHRVLDDPTGGGQALAYGLGLADFGKPGEIRLSEWYRQKRKHIDAHKIVEAFQTYQQLPDTLDGRAASEAFSQDGNARLRIGETYFFEDAGEGGTTGTVTSVAVIKKDKTAMAAVTTNDGHRVLLAIDLSDAELQDYEKYGDAYFGEPKARHHESKDILEFYEWLVECYAKTPRERLLELAAKHPEIERLRALDRDDIVLELCEAWAAPMQDRQLTTQANT</sequence>
<evidence type="ECO:0000313" key="2">
    <source>
        <dbReference type="Proteomes" id="UP000094501"/>
    </source>
</evidence>
<dbReference type="AlphaFoldDB" id="A0A1E3W1B5"/>
<dbReference type="RefSeq" id="WP_069437646.1">
    <property type="nucleotide sequence ID" value="NZ_LPWG01000012.1"/>
</dbReference>
<proteinExistence type="predicted"/>
<reference evidence="1 2" key="1">
    <citation type="journal article" date="2016" name="Environ. Microbiol.">
        <title>New Methyloceanibacter diversity from North Sea sediments includes methanotroph containing solely the soluble methane monooxygenase.</title>
        <authorList>
            <person name="Vekeman B."/>
            <person name="Kerckhof F.M."/>
            <person name="Cremers G."/>
            <person name="de Vos P."/>
            <person name="Vandamme P."/>
            <person name="Boon N."/>
            <person name="Op den Camp H.J."/>
            <person name="Heylen K."/>
        </authorList>
    </citation>
    <scope>NUCLEOTIDE SEQUENCE [LARGE SCALE GENOMIC DNA]</scope>
    <source>
        <strain evidence="1 2">R-67174</strain>
    </source>
</reference>
<dbReference type="Proteomes" id="UP000094501">
    <property type="component" value="Unassembled WGS sequence"/>
</dbReference>